<evidence type="ECO:0000259" key="1">
    <source>
        <dbReference type="PROSITE" id="PS50835"/>
    </source>
</evidence>
<dbReference type="InterPro" id="IPR007110">
    <property type="entry name" value="Ig-like_dom"/>
</dbReference>
<name>A0ABD0P3P6_CIRMR</name>
<comment type="caution">
    <text evidence="2">The sequence shown here is derived from an EMBL/GenBank/DDBJ whole genome shotgun (WGS) entry which is preliminary data.</text>
</comment>
<dbReference type="InterPro" id="IPR036179">
    <property type="entry name" value="Ig-like_dom_sf"/>
</dbReference>
<accession>A0ABD0P3P6</accession>
<feature type="domain" description="Ig-like" evidence="1">
    <location>
        <begin position="2"/>
        <end position="52"/>
    </location>
</feature>
<dbReference type="InterPro" id="IPR013783">
    <property type="entry name" value="Ig-like_fold"/>
</dbReference>
<dbReference type="PROSITE" id="PS50835">
    <property type="entry name" value="IG_LIKE"/>
    <property type="match status" value="1"/>
</dbReference>
<dbReference type="Proteomes" id="UP001529510">
    <property type="component" value="Unassembled WGS sequence"/>
</dbReference>
<dbReference type="EMBL" id="JAMKFB020000018">
    <property type="protein sequence ID" value="KAL0168707.1"/>
    <property type="molecule type" value="Genomic_DNA"/>
</dbReference>
<protein>
    <recommendedName>
        <fullName evidence="1">Ig-like domain-containing protein</fullName>
    </recommendedName>
</protein>
<dbReference type="SUPFAM" id="SSF48726">
    <property type="entry name" value="Immunoglobulin"/>
    <property type="match status" value="1"/>
</dbReference>
<dbReference type="AlphaFoldDB" id="A0ABD0P3P6"/>
<evidence type="ECO:0000313" key="3">
    <source>
        <dbReference type="Proteomes" id="UP001529510"/>
    </source>
</evidence>
<evidence type="ECO:0000313" key="2">
    <source>
        <dbReference type="EMBL" id="KAL0168707.1"/>
    </source>
</evidence>
<reference evidence="2 3" key="1">
    <citation type="submission" date="2024-05" db="EMBL/GenBank/DDBJ databases">
        <title>Genome sequencing and assembly of Indian major carp, Cirrhinus mrigala (Hamilton, 1822).</title>
        <authorList>
            <person name="Mohindra V."/>
            <person name="Chowdhury L.M."/>
            <person name="Lal K."/>
            <person name="Jena J.K."/>
        </authorList>
    </citation>
    <scope>NUCLEOTIDE SEQUENCE [LARGE SCALE GENOMIC DNA]</scope>
    <source>
        <strain evidence="2">CM1030</strain>
        <tissue evidence="2">Blood</tissue>
    </source>
</reference>
<dbReference type="Pfam" id="PF13895">
    <property type="entry name" value="Ig_2"/>
    <property type="match status" value="1"/>
</dbReference>
<dbReference type="Gene3D" id="2.60.40.10">
    <property type="entry name" value="Immunoglobulins"/>
    <property type="match status" value="1"/>
</dbReference>
<gene>
    <name evidence="2" type="ORF">M9458_036929</name>
</gene>
<feature type="non-terminal residue" evidence="2">
    <location>
        <position position="1"/>
    </location>
</feature>
<keyword evidence="3" id="KW-1185">Reference proteome</keyword>
<sequence>PPDDPVIIGGPVVSLRAGDPLNLTCHADNAKPAASIIWIRNGEVLNGAMYNK</sequence>
<feature type="non-terminal residue" evidence="2">
    <location>
        <position position="52"/>
    </location>
</feature>
<proteinExistence type="predicted"/>
<organism evidence="2 3">
    <name type="scientific">Cirrhinus mrigala</name>
    <name type="common">Mrigala</name>
    <dbReference type="NCBI Taxonomy" id="683832"/>
    <lineage>
        <taxon>Eukaryota</taxon>
        <taxon>Metazoa</taxon>
        <taxon>Chordata</taxon>
        <taxon>Craniata</taxon>
        <taxon>Vertebrata</taxon>
        <taxon>Euteleostomi</taxon>
        <taxon>Actinopterygii</taxon>
        <taxon>Neopterygii</taxon>
        <taxon>Teleostei</taxon>
        <taxon>Ostariophysi</taxon>
        <taxon>Cypriniformes</taxon>
        <taxon>Cyprinidae</taxon>
        <taxon>Labeoninae</taxon>
        <taxon>Labeonini</taxon>
        <taxon>Cirrhinus</taxon>
    </lineage>
</organism>